<accession>A0ABS8EZ62</accession>
<name>A0ABS8EZ62_9FIRM</name>
<dbReference type="RefSeq" id="WP_248835928.1">
    <property type="nucleotide sequence ID" value="NZ_JAJEQE010000055.1"/>
</dbReference>
<comment type="caution">
    <text evidence="1">The sequence shown here is derived from an EMBL/GenBank/DDBJ whole genome shotgun (WGS) entry which is preliminary data.</text>
</comment>
<proteinExistence type="predicted"/>
<reference evidence="1 2" key="1">
    <citation type="submission" date="2021-10" db="EMBL/GenBank/DDBJ databases">
        <title>Anaerobic single-cell dispensing facilitates the cultivation of human gut bacteria.</title>
        <authorList>
            <person name="Afrizal A."/>
        </authorList>
    </citation>
    <scope>NUCLEOTIDE SEQUENCE [LARGE SCALE GENOMIC DNA]</scope>
    <source>
        <strain evidence="1 2">CLA-AA-H246</strain>
    </source>
</reference>
<dbReference type="Proteomes" id="UP001299235">
    <property type="component" value="Unassembled WGS sequence"/>
</dbReference>
<evidence type="ECO:0000313" key="2">
    <source>
        <dbReference type="Proteomes" id="UP001299235"/>
    </source>
</evidence>
<gene>
    <name evidence="1" type="ORF">LKD42_12655</name>
</gene>
<evidence type="ECO:0000313" key="1">
    <source>
        <dbReference type="EMBL" id="MCC2150078.1"/>
    </source>
</evidence>
<keyword evidence="2" id="KW-1185">Reference proteome</keyword>
<dbReference type="EMBL" id="JAJEQE010000055">
    <property type="protein sequence ID" value="MCC2150078.1"/>
    <property type="molecule type" value="Genomic_DNA"/>
</dbReference>
<evidence type="ECO:0008006" key="3">
    <source>
        <dbReference type="Google" id="ProtNLM"/>
    </source>
</evidence>
<organism evidence="1 2">
    <name type="scientific">Hominisplanchenecus faecis</name>
    <dbReference type="NCBI Taxonomy" id="2885351"/>
    <lineage>
        <taxon>Bacteria</taxon>
        <taxon>Bacillati</taxon>
        <taxon>Bacillota</taxon>
        <taxon>Clostridia</taxon>
        <taxon>Lachnospirales</taxon>
        <taxon>Lachnospiraceae</taxon>
        <taxon>Hominisplanchenecus</taxon>
    </lineage>
</organism>
<sequence>MKINGKTVAEEYDLEQWNVEMSYGEVTNESSWEPGCPVPILLESEFGMKKIKLSMLAKGSGRGLIWEKCEKIIAELAKPAVLELEGFNHKYKVVLTNAQQVESSIKRFHKAVLELIGYEFGEHRTVTIKPGQNLWLENNGTVYAPLKITVNQNRQYEPKNTIYLYYIDDEITGTSNSVPVGSFLFEGKTERLMFDASNGKTEEKMVNEEKTTAGGLQKIEIFDIPRIKPGGMYFACKQSGGSADTTVTIEYEERYI</sequence>
<protein>
    <recommendedName>
        <fullName evidence="3">Phage tail protein</fullName>
    </recommendedName>
</protein>